<dbReference type="GO" id="GO:0003700">
    <property type="term" value="F:DNA-binding transcription factor activity"/>
    <property type="evidence" value="ECO:0007669"/>
    <property type="project" value="InterPro"/>
</dbReference>
<organism evidence="2 3">
    <name type="scientific">Halococcus thailandensis JCM 13552</name>
    <dbReference type="NCBI Taxonomy" id="1227457"/>
    <lineage>
        <taxon>Archaea</taxon>
        <taxon>Methanobacteriati</taxon>
        <taxon>Methanobacteriota</taxon>
        <taxon>Stenosarchaea group</taxon>
        <taxon>Halobacteria</taxon>
        <taxon>Halobacteriales</taxon>
        <taxon>Halococcaceae</taxon>
        <taxon>Halococcus</taxon>
    </lineage>
</organism>
<dbReference type="InterPro" id="IPR007630">
    <property type="entry name" value="RNA_pol_sigma70_r4"/>
</dbReference>
<evidence type="ECO:0000259" key="1">
    <source>
        <dbReference type="PROSITE" id="PS50943"/>
    </source>
</evidence>
<dbReference type="Gene3D" id="3.30.1190.10">
    <property type="entry name" value="DNA-binding protein Tfx superfamily, archaea"/>
    <property type="match status" value="1"/>
</dbReference>
<dbReference type="eggNOG" id="arCOG04554">
    <property type="taxonomic scope" value="Archaea"/>
</dbReference>
<dbReference type="PATRIC" id="fig|1227457.3.peg.178"/>
<feature type="domain" description="HTH cro/C1-type" evidence="1">
    <location>
        <begin position="21"/>
        <end position="58"/>
    </location>
</feature>
<dbReference type="GO" id="GO:0003677">
    <property type="term" value="F:DNA binding"/>
    <property type="evidence" value="ECO:0007669"/>
    <property type="project" value="InterPro"/>
</dbReference>
<dbReference type="Pfam" id="PF14601">
    <property type="entry name" value="TFX_C"/>
    <property type="match status" value="1"/>
</dbReference>
<gene>
    <name evidence="2" type="primary">tfx</name>
    <name evidence="2" type="ORF">C451_01005</name>
</gene>
<dbReference type="InterPro" id="IPR029291">
    <property type="entry name" value="Tfx_C"/>
</dbReference>
<dbReference type="Proteomes" id="UP000011680">
    <property type="component" value="Unassembled WGS sequence"/>
</dbReference>
<dbReference type="STRING" id="1227457.C451_01005"/>
<dbReference type="InterPro" id="IPR001387">
    <property type="entry name" value="Cro/C1-type_HTH"/>
</dbReference>
<dbReference type="OrthoDB" id="17771at2157"/>
<dbReference type="GO" id="GO:0006352">
    <property type="term" value="P:DNA-templated transcription initiation"/>
    <property type="evidence" value="ECO:0007669"/>
    <property type="project" value="InterPro"/>
</dbReference>
<comment type="caution">
    <text evidence="2">The sequence shown here is derived from an EMBL/GenBank/DDBJ whole genome shotgun (WGS) entry which is preliminary data.</text>
</comment>
<sequence>MCLIAADGDPIEKTTLTERQVRILRLREGGRTQQEIADQLGTTASNISAIESAARSNIEKAQRTLDLADVIRAPVRVPIAEGASLEEMIDAIYAKGNEAGVSIAQPRPELYAHLFADLTERVDDNRLLTDIEIGITNDGDVTVFEDLG</sequence>
<name>M0NFG4_9EURY</name>
<proteinExistence type="predicted"/>
<dbReference type="EMBL" id="AOMF01000022">
    <property type="protein sequence ID" value="EMA56717.1"/>
    <property type="molecule type" value="Genomic_DNA"/>
</dbReference>
<evidence type="ECO:0000313" key="2">
    <source>
        <dbReference type="EMBL" id="EMA56717.1"/>
    </source>
</evidence>
<keyword evidence="3" id="KW-1185">Reference proteome</keyword>
<dbReference type="InterPro" id="IPR004645">
    <property type="entry name" value="Tfx_DNA-bd_arc"/>
</dbReference>
<dbReference type="InterPro" id="IPR036657">
    <property type="entry name" value="Tfx_DNA-bd_sf_arc"/>
</dbReference>
<reference evidence="2 3" key="1">
    <citation type="journal article" date="2014" name="PLoS Genet.">
        <title>Phylogenetically driven sequencing of extremely halophilic archaea reveals strategies for static and dynamic osmo-response.</title>
        <authorList>
            <person name="Becker E.A."/>
            <person name="Seitzer P.M."/>
            <person name="Tritt A."/>
            <person name="Larsen D."/>
            <person name="Krusor M."/>
            <person name="Yao A.I."/>
            <person name="Wu D."/>
            <person name="Madern D."/>
            <person name="Eisen J.A."/>
            <person name="Darling A.E."/>
            <person name="Facciotti M.T."/>
        </authorList>
    </citation>
    <scope>NUCLEOTIDE SEQUENCE [LARGE SCALE GENOMIC DNA]</scope>
    <source>
        <strain evidence="2 3">JCM 13552</strain>
    </source>
</reference>
<dbReference type="NCBIfam" id="TIGR00721">
    <property type="entry name" value="tfx"/>
    <property type="match status" value="1"/>
</dbReference>
<dbReference type="PROSITE" id="PS50943">
    <property type="entry name" value="HTH_CROC1"/>
    <property type="match status" value="1"/>
</dbReference>
<accession>M0NFG4</accession>
<evidence type="ECO:0000313" key="3">
    <source>
        <dbReference type="Proteomes" id="UP000011680"/>
    </source>
</evidence>
<dbReference type="AlphaFoldDB" id="M0NFG4"/>
<dbReference type="Pfam" id="PF04545">
    <property type="entry name" value="Sigma70_r4"/>
    <property type="match status" value="1"/>
</dbReference>
<dbReference type="SUPFAM" id="SSF89915">
    <property type="entry name" value="DNA-binding protein Tfx"/>
    <property type="match status" value="1"/>
</dbReference>
<dbReference type="RefSeq" id="WP_007736662.1">
    <property type="nucleotide sequence ID" value="NZ_AOMF01000022.1"/>
</dbReference>
<protein>
    <submittedName>
        <fullName evidence="2">Transcriptional regulator</fullName>
    </submittedName>
</protein>